<reference evidence="9 10" key="1">
    <citation type="submission" date="2017-03" db="EMBL/GenBank/DDBJ databases">
        <title>Genome sequence of Methanobrevibacter wosei.</title>
        <authorList>
            <person name="Poehlein A."/>
            <person name="Seedorf H."/>
            <person name="Daniel R."/>
        </authorList>
    </citation>
    <scope>NUCLEOTIDE SEQUENCE [LARGE SCALE GENOMIC DNA]</scope>
    <source>
        <strain evidence="9 10">DSM 11979</strain>
    </source>
</reference>
<dbReference type="EMBL" id="MZGU01000006">
    <property type="protein sequence ID" value="PWB85080.1"/>
    <property type="molecule type" value="Genomic_DNA"/>
</dbReference>
<dbReference type="GO" id="GO:0051082">
    <property type="term" value="F:unfolded protein binding"/>
    <property type="evidence" value="ECO:0007669"/>
    <property type="project" value="UniProtKB-UniRule"/>
</dbReference>
<evidence type="ECO:0000256" key="5">
    <source>
        <dbReference type="ARBA" id="ARBA00044156"/>
    </source>
</evidence>
<dbReference type="NCBIfam" id="TIGR00293">
    <property type="entry name" value="prefoldin subunit alpha"/>
    <property type="match status" value="1"/>
</dbReference>
<dbReference type="PANTHER" id="PTHR12674:SF2">
    <property type="entry name" value="PREFOLDIN SUBUNIT 5"/>
    <property type="match status" value="1"/>
</dbReference>
<gene>
    <name evidence="7 9" type="primary">pfdA</name>
    <name evidence="9" type="ORF">MBBWO_13940</name>
</gene>
<dbReference type="OrthoDB" id="10045at2157"/>
<comment type="subunit">
    <text evidence="2 7">Heterohexamer of two alpha and four beta subunits.</text>
</comment>
<comment type="similarity">
    <text evidence="7">Belongs to the prefoldin alpha subunit family.</text>
</comment>
<name>A0A2U1S652_9EURY</name>
<dbReference type="PANTHER" id="PTHR12674">
    <property type="entry name" value="PREFOLDIN SUBUNIT 5"/>
    <property type="match status" value="1"/>
</dbReference>
<dbReference type="AlphaFoldDB" id="A0A2U1S652"/>
<dbReference type="HAMAP" id="MF_00308">
    <property type="entry name" value="PfdA"/>
    <property type="match status" value="1"/>
</dbReference>
<comment type="caution">
    <text evidence="9">The sequence shown here is derived from an EMBL/GenBank/DDBJ whole genome shotgun (WGS) entry which is preliminary data.</text>
</comment>
<dbReference type="Pfam" id="PF02996">
    <property type="entry name" value="Prefoldin"/>
    <property type="match status" value="1"/>
</dbReference>
<evidence type="ECO:0000313" key="9">
    <source>
        <dbReference type="EMBL" id="PWB85080.1"/>
    </source>
</evidence>
<dbReference type="GO" id="GO:0016272">
    <property type="term" value="C:prefoldin complex"/>
    <property type="evidence" value="ECO:0007669"/>
    <property type="project" value="UniProtKB-UniRule"/>
</dbReference>
<organism evidence="9 10">
    <name type="scientific">Methanobrevibacter woesei</name>
    <dbReference type="NCBI Taxonomy" id="190976"/>
    <lineage>
        <taxon>Archaea</taxon>
        <taxon>Methanobacteriati</taxon>
        <taxon>Methanobacteriota</taxon>
        <taxon>Methanomada group</taxon>
        <taxon>Methanobacteria</taxon>
        <taxon>Methanobacteriales</taxon>
        <taxon>Methanobacteriaceae</taxon>
        <taxon>Methanobrevibacter</taxon>
    </lineage>
</organism>
<evidence type="ECO:0000256" key="8">
    <source>
        <dbReference type="SAM" id="Coils"/>
    </source>
</evidence>
<keyword evidence="10" id="KW-1185">Reference proteome</keyword>
<evidence type="ECO:0000313" key="10">
    <source>
        <dbReference type="Proteomes" id="UP000245577"/>
    </source>
</evidence>
<dbReference type="InterPro" id="IPR004127">
    <property type="entry name" value="Prefoldin_subunit_alpha"/>
</dbReference>
<keyword evidence="8" id="KW-0175">Coiled coil</keyword>
<dbReference type="CDD" id="cd23160">
    <property type="entry name" value="Prefoldin_alpha_GimC"/>
    <property type="match status" value="1"/>
</dbReference>
<evidence type="ECO:0000256" key="6">
    <source>
        <dbReference type="ARBA" id="ARBA00044231"/>
    </source>
</evidence>
<dbReference type="InterPro" id="IPR009053">
    <property type="entry name" value="Prefoldin"/>
</dbReference>
<accession>A0A2U1S652</accession>
<dbReference type="RefSeq" id="WP_116670173.1">
    <property type="nucleotide sequence ID" value="NZ_CALIUN010000003.1"/>
</dbReference>
<evidence type="ECO:0000256" key="3">
    <source>
        <dbReference type="ARBA" id="ARBA00023186"/>
    </source>
</evidence>
<dbReference type="Gene3D" id="1.10.287.370">
    <property type="match status" value="1"/>
</dbReference>
<dbReference type="InterPro" id="IPR011599">
    <property type="entry name" value="PFD_alpha_archaea"/>
</dbReference>
<protein>
    <recommendedName>
        <fullName evidence="5 7">Prefoldin subunit alpha</fullName>
    </recommendedName>
    <alternativeName>
        <fullName evidence="6 7">GimC subunit alpha</fullName>
    </alternativeName>
</protein>
<feature type="coiled-coil region" evidence="8">
    <location>
        <begin position="7"/>
        <end position="51"/>
    </location>
</feature>
<keyword evidence="7" id="KW-0963">Cytoplasm</keyword>
<dbReference type="Proteomes" id="UP000245577">
    <property type="component" value="Unassembled WGS sequence"/>
</dbReference>
<dbReference type="SUPFAM" id="SSF46579">
    <property type="entry name" value="Prefoldin"/>
    <property type="match status" value="1"/>
</dbReference>
<evidence type="ECO:0000256" key="2">
    <source>
        <dbReference type="ARBA" id="ARBA00011716"/>
    </source>
</evidence>
<dbReference type="GO" id="GO:0006457">
    <property type="term" value="P:protein folding"/>
    <property type="evidence" value="ECO:0007669"/>
    <property type="project" value="UniProtKB-UniRule"/>
</dbReference>
<dbReference type="GO" id="GO:0005737">
    <property type="term" value="C:cytoplasm"/>
    <property type="evidence" value="ECO:0007669"/>
    <property type="project" value="UniProtKB-SubCell"/>
</dbReference>
<evidence type="ECO:0000256" key="7">
    <source>
        <dbReference type="HAMAP-Rule" id="MF_00308"/>
    </source>
</evidence>
<keyword evidence="3 7" id="KW-0143">Chaperone</keyword>
<comment type="similarity">
    <text evidence="1">Belongs to the prefoldin subunit alpha family.</text>
</comment>
<evidence type="ECO:0000256" key="1">
    <source>
        <dbReference type="ARBA" id="ARBA00010048"/>
    </source>
</evidence>
<comment type="function">
    <text evidence="4 7">Molecular chaperone capable of stabilizing a range of proteins. Seems to fulfill an ATP-independent, HSP70-like function in archaeal de novo protein folding.</text>
</comment>
<proteinExistence type="inferred from homology"/>
<evidence type="ECO:0000256" key="4">
    <source>
        <dbReference type="ARBA" id="ARBA00025077"/>
    </source>
</evidence>
<comment type="subcellular location">
    <subcellularLocation>
        <location evidence="7">Cytoplasm</location>
    </subcellularLocation>
</comment>
<sequence length="146" mass="15858">MEDQQKLEGLVNEINMYKQQAELIQQQIELIQASIAEVDTLTNTLDELKGNESIEAFVPVGAGSFIKGDLKDTDEIIISIGAGYAIKKDVEGAKKIIAGQKEDLKDSLDKMLAQLQRTTDMVGSLSNQANQLAAAARGQMSATNFQ</sequence>